<organism evidence="1 2">
    <name type="scientific">Euplotes crassus</name>
    <dbReference type="NCBI Taxonomy" id="5936"/>
    <lineage>
        <taxon>Eukaryota</taxon>
        <taxon>Sar</taxon>
        <taxon>Alveolata</taxon>
        <taxon>Ciliophora</taxon>
        <taxon>Intramacronucleata</taxon>
        <taxon>Spirotrichea</taxon>
        <taxon>Hypotrichia</taxon>
        <taxon>Euplotida</taxon>
        <taxon>Euplotidae</taxon>
        <taxon>Moneuplotes</taxon>
    </lineage>
</organism>
<evidence type="ECO:0000313" key="2">
    <source>
        <dbReference type="Proteomes" id="UP001295684"/>
    </source>
</evidence>
<gene>
    <name evidence="1" type="ORF">ECRASSUSDP1_LOCUS15537</name>
</gene>
<protein>
    <submittedName>
        <fullName evidence="1">Uncharacterized protein</fullName>
    </submittedName>
</protein>
<name>A0AAD1XKA4_EUPCR</name>
<dbReference type="EMBL" id="CAMPGE010015571">
    <property type="protein sequence ID" value="CAI2374185.1"/>
    <property type="molecule type" value="Genomic_DNA"/>
</dbReference>
<dbReference type="Proteomes" id="UP001295684">
    <property type="component" value="Unassembled WGS sequence"/>
</dbReference>
<comment type="caution">
    <text evidence="1">The sequence shown here is derived from an EMBL/GenBank/DDBJ whole genome shotgun (WGS) entry which is preliminary data.</text>
</comment>
<keyword evidence="2" id="KW-1185">Reference proteome</keyword>
<evidence type="ECO:0000313" key="1">
    <source>
        <dbReference type="EMBL" id="CAI2374185.1"/>
    </source>
</evidence>
<reference evidence="1" key="1">
    <citation type="submission" date="2023-07" db="EMBL/GenBank/DDBJ databases">
        <authorList>
            <consortium name="AG Swart"/>
            <person name="Singh M."/>
            <person name="Singh A."/>
            <person name="Seah K."/>
            <person name="Emmerich C."/>
        </authorList>
    </citation>
    <scope>NUCLEOTIDE SEQUENCE</scope>
    <source>
        <strain evidence="1">DP1</strain>
    </source>
</reference>
<dbReference type="AlphaFoldDB" id="A0AAD1XKA4"/>
<sequence length="269" mass="30972">MNQPTVKLVTEITDLAKIDSYENYLHPDNIFASLAEQSLEKRISNFWHKERYCNSERSSSTLSALRRESYCRELKKLQIFPIKDLHLLKSQTRAESKKICEITNAVKYSQRLRVVKTSSSPIPSNSRRDVAYKSALRLVKRYFKNTYKNHILDISEKRQKTLSIDAVCTMMHNILSSLIPYEFLTMDLAYYTIGITGIRNTSALPCSSLIQNEISSFQVCASTFSQQKFLRALDSESLITLCCYITQKSNDPRLSVLRNEVSRIRGEAN</sequence>
<proteinExistence type="predicted"/>
<accession>A0AAD1XKA4</accession>